<dbReference type="GO" id="GO:0006357">
    <property type="term" value="P:regulation of transcription by RNA polymerase II"/>
    <property type="evidence" value="ECO:0007669"/>
    <property type="project" value="InterPro"/>
</dbReference>
<evidence type="ECO:0000256" key="1">
    <source>
        <dbReference type="ARBA" id="ARBA00004123"/>
    </source>
</evidence>
<dbReference type="Gramene" id="ERM95018">
    <property type="protein sequence ID" value="ERM95018"/>
    <property type="gene ID" value="AMTR_s00009p00238900"/>
</dbReference>
<keyword evidence="5" id="KW-0539">Nucleus</keyword>
<feature type="compositionally biased region" description="Gly residues" evidence="6">
    <location>
        <begin position="9"/>
        <end position="22"/>
    </location>
</feature>
<evidence type="ECO:0000256" key="5">
    <source>
        <dbReference type="ARBA" id="ARBA00023242"/>
    </source>
</evidence>
<dbReference type="HOGENOM" id="CLU_000600_0_0_1"/>
<feature type="region of interest" description="Disordered" evidence="6">
    <location>
        <begin position="641"/>
        <end position="663"/>
    </location>
</feature>
<dbReference type="EMBL" id="KI397501">
    <property type="protein sequence ID" value="ERM95018.1"/>
    <property type="molecule type" value="Genomic_DNA"/>
</dbReference>
<evidence type="ECO:0000256" key="6">
    <source>
        <dbReference type="SAM" id="MobiDB-lite"/>
    </source>
</evidence>
<dbReference type="OrthoDB" id="20828at2759"/>
<evidence type="ECO:0000259" key="7">
    <source>
        <dbReference type="SMART" id="SM01281"/>
    </source>
</evidence>
<organism evidence="8 9">
    <name type="scientific">Amborella trichopoda</name>
    <dbReference type="NCBI Taxonomy" id="13333"/>
    <lineage>
        <taxon>Eukaryota</taxon>
        <taxon>Viridiplantae</taxon>
        <taxon>Streptophyta</taxon>
        <taxon>Embryophyta</taxon>
        <taxon>Tracheophyta</taxon>
        <taxon>Spermatophyta</taxon>
        <taxon>Magnoliopsida</taxon>
        <taxon>Amborellales</taxon>
        <taxon>Amborellaceae</taxon>
        <taxon>Amborella</taxon>
    </lineage>
</organism>
<dbReference type="GO" id="GO:0003712">
    <property type="term" value="F:transcription coregulator activity"/>
    <property type="evidence" value="ECO:0007669"/>
    <property type="project" value="InterPro"/>
</dbReference>
<proteinExistence type="inferred from homology"/>
<dbReference type="SMART" id="SM01281">
    <property type="entry name" value="Med12"/>
    <property type="match status" value="1"/>
</dbReference>
<keyword evidence="9" id="KW-1185">Reference proteome</keyword>
<dbReference type="PANTHER" id="PTHR46567:SF1">
    <property type="entry name" value="MEDIATOR OF RNA POLYMERASE II TRANSCRIPTION SUBUNIT 12"/>
    <property type="match status" value="1"/>
</dbReference>
<feature type="domain" description="Mediator complex subunit Med12" evidence="7">
    <location>
        <begin position="156"/>
        <end position="218"/>
    </location>
</feature>
<evidence type="ECO:0000256" key="3">
    <source>
        <dbReference type="ARBA" id="ARBA00023015"/>
    </source>
</evidence>
<feature type="region of interest" description="Disordered" evidence="6">
    <location>
        <begin position="264"/>
        <end position="287"/>
    </location>
</feature>
<reference evidence="9" key="1">
    <citation type="journal article" date="2013" name="Science">
        <title>The Amborella genome and the evolution of flowering plants.</title>
        <authorList>
            <consortium name="Amborella Genome Project"/>
        </authorList>
    </citation>
    <scope>NUCLEOTIDE SEQUENCE [LARGE SCALE GENOMIC DNA]</scope>
</reference>
<feature type="region of interest" description="Disordered" evidence="6">
    <location>
        <begin position="2153"/>
        <end position="2244"/>
    </location>
</feature>
<feature type="compositionally biased region" description="Polar residues" evidence="6">
    <location>
        <begin position="651"/>
        <end position="663"/>
    </location>
</feature>
<accession>W1NHP1</accession>
<feature type="compositionally biased region" description="Basic and acidic residues" evidence="6">
    <location>
        <begin position="264"/>
        <end position="275"/>
    </location>
</feature>
<name>W1NHP1_AMBTC</name>
<keyword evidence="3" id="KW-0805">Transcription regulation</keyword>
<dbReference type="OMA" id="DCEDCAR"/>
<comment type="similarity">
    <text evidence="2">Belongs to the Mediator complex subunit 12 family.</text>
</comment>
<dbReference type="eggNOG" id="KOG4522">
    <property type="taxonomic scope" value="Eukaryota"/>
</dbReference>
<dbReference type="Proteomes" id="UP000017836">
    <property type="component" value="Unassembled WGS sequence"/>
</dbReference>
<dbReference type="STRING" id="13333.W1NHP1"/>
<feature type="compositionally biased region" description="Polar residues" evidence="6">
    <location>
        <begin position="2196"/>
        <end position="2206"/>
    </location>
</feature>
<dbReference type="GO" id="GO:0016592">
    <property type="term" value="C:mediator complex"/>
    <property type="evidence" value="ECO:0007669"/>
    <property type="project" value="InterPro"/>
</dbReference>
<evidence type="ECO:0000256" key="2">
    <source>
        <dbReference type="ARBA" id="ARBA00010289"/>
    </source>
</evidence>
<feature type="compositionally biased region" description="Polar residues" evidence="6">
    <location>
        <begin position="29"/>
        <end position="40"/>
    </location>
</feature>
<protein>
    <recommendedName>
        <fullName evidence="7">Mediator complex subunit Med12 domain-containing protein</fullName>
    </recommendedName>
</protein>
<feature type="region of interest" description="Disordered" evidence="6">
    <location>
        <begin position="1"/>
        <end position="40"/>
    </location>
</feature>
<dbReference type="PANTHER" id="PTHR46567">
    <property type="entry name" value="MEDIATOR OF RNA POLYMERASE II TRANSCRIPTION SUBUNIT 12"/>
    <property type="match status" value="1"/>
</dbReference>
<dbReference type="KEGG" id="atr:18422866"/>
<keyword evidence="4" id="KW-0804">Transcription</keyword>
<evidence type="ECO:0000313" key="9">
    <source>
        <dbReference type="Proteomes" id="UP000017836"/>
    </source>
</evidence>
<dbReference type="InterPro" id="IPR019035">
    <property type="entry name" value="Mediator_Med12"/>
</dbReference>
<evidence type="ECO:0000313" key="8">
    <source>
        <dbReference type="EMBL" id="ERM95018.1"/>
    </source>
</evidence>
<sequence length="2276" mass="250828">MQRYTAASCGGGVSNSAVGGGSARDSTRADSSFSPNFSLNPRRSLQLTPYKLKCDKEPLSSRLGPPDFYPQTPNCPEETLTKEVLQSGYRETIDGIEEAREITLTQIGTLSKPVIVRCKEAIRKRLRAINESRAQKRKAGQVYGVPLSGPLLIKSGVFPEQRPSGEDFRKKWIEGLSQQHKRLRSLADHVPHGYRKRSLFEVLIRHNVPLLRATWFIKVNYLNQVRPVPSGGPDKTQSNRTELWTKDVIDYLQHLLDEFLHNEGSHSVPHSRDHSPQTQLLGTGQHHGGDSIQVISDGEEPALQFKWWYMVQIIQWHYAEGLLLPSQIIEWVLSQLQENESLEVLKLLLPIVYNLIESIALCQSYVRMLVDISLRSLEELATWVSNPVDNSLRSYVASSLAELLQYLILNVPDTFVALDSFPLPSCVFPDSKNASALVTISPDVRKGQSGSAENFNKGTKKGRFVSGRQVAFRHVVSAIQIRAAHLTKAVSPGLQGHLEAKLVQSLDKTLILGDVRGAHNSVFEDVCDADAAEGWISEVSPNLQSCLKWIGIVSQSLIYSVFFLCEWATCDFRDFHTPPSSDVKVTGRKDISQVYMAVSLLKLKKEEICISLLNKDRSSPGASVPGKGSLLDKPLGNAALENPSMIKGSSRKSYGSTDSSDIFQSPGPLHEIVVSWLDQHDTGKGEGFKRLQVLIIELIRCGIFYPQAYVRQLIVSGIMDKVDTPADVDRRKRHIRILKQLPGHHLFDALEGTRVAEVLVSPEAVHQYSNERRLVLQGFMSHSRNENDGSSNFASQMQKDHHLNIGKDVFLSSSFDQRQNSQAVHSPLSGKSTIIKVGVAELKASISVLLQLPDLRHAWKDKLYPSQGNLKRPASSPGSCLEMGEGTPGCEECRKIKRHKLSDERSSYLQGYLSIPSDDEDTWWMKKGPKPLELAKIEQPVKPIKHTSRGRQRIVRKTQSLAHLGATRIESSQGASSSHVCENKINCPHHRSSLEGENPKIRNGLKAMRTGDIIALGKALKQLRVVEKWSITIWLRSMIKQLVEGREKANTNMGQSFGPFSPASDDKNAVRWKLGEDSLSSILYLLDVSSDLYSAVKILLWLLPKASSGPNLPVHSGRNISVLPGNKDGDSCEVGEAFLLSCLQRYENILIAVDLLPELLSAAMHRAMVAMTSHGRVSISAAFNYARVLLRRYGSVASVIKWEKNFKATCDQRLLAELESGRSLDSDLGFTLSGLPSGSEDFDDYFRQKISAGRLSRAGPSMKEIVQRHIGEAAHYIVGKERKLTALAPRSFTIEKWDEEYQSAHHIVSGVIDCIRQNGAGAQQVEVAAAVSAIVGNVGNATNNILELASSATYSGSASTLSSFSLNCARRIMQMHTCCLCLLKDALGERHTRAFEIALATEASSTIAGAFSPGKVPRSQFQLSPETSDTNSNLPNELMSSSAKIILGRPTKAAAAASALVIDSIIHGITNLERMVTVLKLKEGLDFIQVIRGTRSCSNGLPRSMGNYKADNSMEVSVHWFRLLAGNCRTVFDGLVAEFLGETAILAFSRLQRMLPLNLVFPPAYSVFAMVIWRPIIMNSHTATREDIQLYQSLSSAIGDVIRHQPFRDTCLRDTHALYVLLASDSCDSEFASMLEVQNIDKHVRIMAFVPLRARMFLNAVLDCRMPTNPLQDDGVWAHGHGESKVSTESELKLQNQLVHVLDTLQPAKFHWQWVELRLLLNEQVLIEKVDGHGISLTEALRSLLPNADNGELSEKEKTFTEIILTRLLVRPDAATLYSETVHLLGKSLEELLLLHAKWVLEGPEVLLGRKSLRHKLKNLAQTKGLSTKTQSCKPWGWSTSMLDATAKENDKRRLEATSLEEGEVVDDGLDTKKTGKQAFQGLEMDGFNSGQQFVTEKALADLVLPCLDRSSNDSRNTFASDLIKQLNNIEQQISLFTRVSGKQAAAAASGGEGSGNKGGARKGIRGGSPGLARRITGASESAPPSPSALQASMWLRLQLLLRLLPIIYADRDPSNRNMRHILTSVLLRLLGSRVVHEDSDLPFAPLPKYPQSKREPDSSLEAPLGASSFGLSGDSLFDRFLCVLHGLLSSYRPSWLKTKCSKLSAKSSRDFIPFDRELVERMQVELDHMQLPPTIRLRLQAAMPILPPTQPFSFSSQPPSPSITTLHSLHIGTPNPTFSPSALTPPPKAPVPSIRASTTSKSKPISQLDPDLEIDPWTLLEDGTGSASGSGSGSGSSSAGVGVDQANLKACPWLKGAVRVRRTDLTYVGTLDDDT</sequence>
<feature type="region of interest" description="Disordered" evidence="6">
    <location>
        <begin position="1948"/>
        <end position="1986"/>
    </location>
</feature>
<comment type="subcellular location">
    <subcellularLocation>
        <location evidence="1">Nucleus</location>
    </subcellularLocation>
</comment>
<dbReference type="Pfam" id="PF09497">
    <property type="entry name" value="Med12"/>
    <property type="match status" value="1"/>
</dbReference>
<evidence type="ECO:0000256" key="4">
    <source>
        <dbReference type="ARBA" id="ARBA00023163"/>
    </source>
</evidence>
<gene>
    <name evidence="8" type="ORF">AMTR_s00009p00238900</name>
</gene>